<dbReference type="InterPro" id="IPR029044">
    <property type="entry name" value="Nucleotide-diphossugar_trans"/>
</dbReference>
<keyword evidence="2 4" id="KW-0548">Nucleotidyltransferase</keyword>
<dbReference type="SUPFAM" id="SSF53448">
    <property type="entry name" value="Nucleotide-diphospho-sugar transferases"/>
    <property type="match status" value="1"/>
</dbReference>
<sequence>MSVWGVVLAGGGGTRFGGLKQFAKLGEQTLLERVVSIAAECCDGVVVVLPAGHDWKFAGNTRNATGGATRAESVRSGLRALPEDAEVVCITDAAHPLATPELYERVIAAVRAGADAALPGLPLTDAVKKLEDDGLAAGATVTARAPQVNSETQAESVRSGDTSSSPRILGLAGATTAAGGSVSAQMPMAFDLAVLRRAHEQIEDAVEDSAMVGAAGGRVVVVAGEPTNVHVTTPDELRVAQALLPLV</sequence>
<dbReference type="InterPro" id="IPR034683">
    <property type="entry name" value="IspD/TarI"/>
</dbReference>
<dbReference type="Proteomes" id="UP001138997">
    <property type="component" value="Unassembled WGS sequence"/>
</dbReference>
<dbReference type="GO" id="GO:0050518">
    <property type="term" value="F:2-C-methyl-D-erythritol 4-phosphate cytidylyltransferase activity"/>
    <property type="evidence" value="ECO:0007669"/>
    <property type="project" value="TreeGrafter"/>
</dbReference>
<dbReference type="InterPro" id="IPR050088">
    <property type="entry name" value="IspD/TarI_cytidylyltransf_bact"/>
</dbReference>
<keyword evidence="1" id="KW-0808">Transferase</keyword>
<feature type="compositionally biased region" description="Polar residues" evidence="3">
    <location>
        <begin position="147"/>
        <end position="166"/>
    </location>
</feature>
<dbReference type="PANTHER" id="PTHR32125:SF4">
    <property type="entry name" value="2-C-METHYL-D-ERYTHRITOL 4-PHOSPHATE CYTIDYLYLTRANSFERASE, CHLOROPLASTIC"/>
    <property type="match status" value="1"/>
</dbReference>
<accession>A0A9X1N9H4</accession>
<keyword evidence="5" id="KW-1185">Reference proteome</keyword>
<reference evidence="4" key="1">
    <citation type="submission" date="2021-11" db="EMBL/GenBank/DDBJ databases">
        <title>Streptomyces corallinus and Kineosporia corallina sp. nov., two new coral-derived marine actinobacteria.</title>
        <authorList>
            <person name="Buangrab K."/>
            <person name="Sutthacheep M."/>
            <person name="Yeemin T."/>
            <person name="Harunari E."/>
            <person name="Igarashi Y."/>
            <person name="Sripreechasak P."/>
            <person name="Kanchanasin P."/>
            <person name="Tanasupawat S."/>
            <person name="Phongsopitanun W."/>
        </authorList>
    </citation>
    <scope>NUCLEOTIDE SEQUENCE</scope>
    <source>
        <strain evidence="4">JCM 31032</strain>
    </source>
</reference>
<dbReference type="AlphaFoldDB" id="A0A9X1N9H4"/>
<dbReference type="PANTHER" id="PTHR32125">
    <property type="entry name" value="2-C-METHYL-D-ERYTHRITOL 4-PHOSPHATE CYTIDYLYLTRANSFERASE, CHLOROPLASTIC"/>
    <property type="match status" value="1"/>
</dbReference>
<evidence type="ECO:0000256" key="3">
    <source>
        <dbReference type="SAM" id="MobiDB-lite"/>
    </source>
</evidence>
<dbReference type="Gene3D" id="3.90.550.10">
    <property type="entry name" value="Spore Coat Polysaccharide Biosynthesis Protein SpsA, Chain A"/>
    <property type="match status" value="1"/>
</dbReference>
<name>A0A9X1N9H4_9ACTN</name>
<dbReference type="EMBL" id="JAJOMB010000001">
    <property type="protein sequence ID" value="MCD5309676.1"/>
    <property type="molecule type" value="Genomic_DNA"/>
</dbReference>
<evidence type="ECO:0000256" key="1">
    <source>
        <dbReference type="ARBA" id="ARBA00022679"/>
    </source>
</evidence>
<protein>
    <submittedName>
        <fullName evidence="4">2-C-methyl-D-erythritol 4-phosphate cytidylyltransferase</fullName>
    </submittedName>
</protein>
<gene>
    <name evidence="4" type="ORF">LR394_02120</name>
</gene>
<evidence type="ECO:0000313" key="5">
    <source>
        <dbReference type="Proteomes" id="UP001138997"/>
    </source>
</evidence>
<organism evidence="4 5">
    <name type="scientific">Kineosporia babensis</name>
    <dbReference type="NCBI Taxonomy" id="499548"/>
    <lineage>
        <taxon>Bacteria</taxon>
        <taxon>Bacillati</taxon>
        <taxon>Actinomycetota</taxon>
        <taxon>Actinomycetes</taxon>
        <taxon>Kineosporiales</taxon>
        <taxon>Kineosporiaceae</taxon>
        <taxon>Kineosporia</taxon>
    </lineage>
</organism>
<evidence type="ECO:0000313" key="4">
    <source>
        <dbReference type="EMBL" id="MCD5309676.1"/>
    </source>
</evidence>
<comment type="caution">
    <text evidence="4">The sequence shown here is derived from an EMBL/GenBank/DDBJ whole genome shotgun (WGS) entry which is preliminary data.</text>
</comment>
<proteinExistence type="predicted"/>
<dbReference type="Pfam" id="PF01128">
    <property type="entry name" value="IspD"/>
    <property type="match status" value="2"/>
</dbReference>
<feature type="region of interest" description="Disordered" evidence="3">
    <location>
        <begin position="141"/>
        <end position="166"/>
    </location>
</feature>
<dbReference type="RefSeq" id="WP_231438598.1">
    <property type="nucleotide sequence ID" value="NZ_JAJOMB010000001.1"/>
</dbReference>
<evidence type="ECO:0000256" key="2">
    <source>
        <dbReference type="ARBA" id="ARBA00022695"/>
    </source>
</evidence>